<reference evidence="11" key="1">
    <citation type="submission" date="2023-01" db="EMBL/GenBank/DDBJ databases">
        <title>Key to firefly adult light organ development and bioluminescence: homeobox transcription factors regulate luciferase expression and transportation to peroxisome.</title>
        <authorList>
            <person name="Fu X."/>
        </authorList>
    </citation>
    <scope>NUCLEOTIDE SEQUENCE [LARGE SCALE GENOMIC DNA]</scope>
</reference>
<keyword evidence="2" id="KW-0507">mRNA processing</keyword>
<organism evidence="10 11">
    <name type="scientific">Aquatica leii</name>
    <dbReference type="NCBI Taxonomy" id="1421715"/>
    <lineage>
        <taxon>Eukaryota</taxon>
        <taxon>Metazoa</taxon>
        <taxon>Ecdysozoa</taxon>
        <taxon>Arthropoda</taxon>
        <taxon>Hexapoda</taxon>
        <taxon>Insecta</taxon>
        <taxon>Pterygota</taxon>
        <taxon>Neoptera</taxon>
        <taxon>Endopterygota</taxon>
        <taxon>Coleoptera</taxon>
        <taxon>Polyphaga</taxon>
        <taxon>Elateriformia</taxon>
        <taxon>Elateroidea</taxon>
        <taxon>Lampyridae</taxon>
        <taxon>Luciolinae</taxon>
        <taxon>Aquatica</taxon>
    </lineage>
</organism>
<keyword evidence="3" id="KW-0677">Repeat</keyword>
<gene>
    <name evidence="10" type="ORF">RN001_000979</name>
</gene>
<feature type="compositionally biased region" description="Basic and acidic residues" evidence="8">
    <location>
        <begin position="550"/>
        <end position="567"/>
    </location>
</feature>
<dbReference type="EMBL" id="JARPUR010000001">
    <property type="protein sequence ID" value="KAK4884708.1"/>
    <property type="molecule type" value="Genomic_DNA"/>
</dbReference>
<dbReference type="InterPro" id="IPR012677">
    <property type="entry name" value="Nucleotide-bd_a/b_plait_sf"/>
</dbReference>
<dbReference type="SMART" id="SM00360">
    <property type="entry name" value="RRM"/>
    <property type="match status" value="2"/>
</dbReference>
<sequence length="822" mass="95247">MTTAILKRYRICERHFSQVDVKESGKRKLLTKTAIPFVYESNYENEMSDEEKAMSTDSDDALSSSDEEEKELENRAKILEGELTNNKYLYEAHVEVVAIYRKSGDIKSMRAAYNRFSEYFPLTSKIWLSWIKDEVKLATSPSEKKNVLSLFQRAVKDYLSVDIWLEYVQFSIGNCEMEETYKILEQGLSTAGLHTNQGSLLWDLLRELELSQLSLHEVSTDKWNQQAAKVIEAFKRQLSVPLLQMENTYLEWTQWIEQLPDDYKLDRKPVEWGYQQALKLLRVYEPFEEQLLTTEDDTTLYSVYKEYIKVTTNPVTAICLYERAVAQLSLNTCLWCDYCLFMLNLGDLTCDVSQKALRNCSWNEELWIIRMRTLEYQQCNEDAVMQCLEQGLAAIVPSPGLNLWLSYIEYIRRCANSTEKLHKIIKQAADNLGESGDPSFKLLRLQARLYARAGNIVESRRIWLNILSHFSHKELASVWLEFIALEKQYGDEVQLRKLYKQAITKCTDWPQYIAEDWIMYERECGTLKDMLKCLELCKNVTEEPILTSTLEHKNNSTKRSHENDSTNHSKSKRQKTSEETKVIKKKVNVSDINTEKSVFLSNMREDIDEDRLSKTFPTATKICIPTDRKGTSRCFAYVEFNNEDDVQKALERDREKLNGRPLYISKCMLDQTQRKPVFKYATHGEENKLFVRGLPKRFSQGDVENLFKPHGCTAVRIVLHRSGQSKGLAYVDFIDKNAAEAAIKAMDQLDVEGHTITVAVSEPPQRKQSNELEYLAPTRHSRSRIQIPLVPRPVQVKGIDSGVPGSSKTNEDFRKMLFSKKN</sequence>
<comment type="subcellular location">
    <subcellularLocation>
        <location evidence="1">Nucleus</location>
    </subcellularLocation>
</comment>
<name>A0AAN7PFW9_9COLE</name>
<evidence type="ECO:0000313" key="10">
    <source>
        <dbReference type="EMBL" id="KAK4884708.1"/>
    </source>
</evidence>
<dbReference type="InterPro" id="IPR035979">
    <property type="entry name" value="RBD_domain_sf"/>
</dbReference>
<evidence type="ECO:0000313" key="11">
    <source>
        <dbReference type="Proteomes" id="UP001353858"/>
    </source>
</evidence>
<dbReference type="PROSITE" id="PS50102">
    <property type="entry name" value="RRM"/>
    <property type="match status" value="2"/>
</dbReference>
<evidence type="ECO:0000256" key="5">
    <source>
        <dbReference type="ARBA" id="ARBA00023187"/>
    </source>
</evidence>
<dbReference type="Gene3D" id="3.30.70.330">
    <property type="match status" value="2"/>
</dbReference>
<dbReference type="SUPFAM" id="SSF48452">
    <property type="entry name" value="TPR-like"/>
    <property type="match status" value="1"/>
</dbReference>
<dbReference type="InterPro" id="IPR011990">
    <property type="entry name" value="TPR-like_helical_dom_sf"/>
</dbReference>
<evidence type="ECO:0000256" key="1">
    <source>
        <dbReference type="ARBA" id="ARBA00004123"/>
    </source>
</evidence>
<evidence type="ECO:0000256" key="7">
    <source>
        <dbReference type="PROSITE-ProRule" id="PRU00176"/>
    </source>
</evidence>
<dbReference type="GO" id="GO:0006397">
    <property type="term" value="P:mRNA processing"/>
    <property type="evidence" value="ECO:0007669"/>
    <property type="project" value="UniProtKB-KW"/>
</dbReference>
<feature type="domain" description="RRM" evidence="9">
    <location>
        <begin position="687"/>
        <end position="763"/>
    </location>
</feature>
<feature type="region of interest" description="Disordered" evidence="8">
    <location>
        <begin position="46"/>
        <end position="67"/>
    </location>
</feature>
<feature type="region of interest" description="Disordered" evidence="8">
    <location>
        <begin position="548"/>
        <end position="580"/>
    </location>
</feature>
<dbReference type="SUPFAM" id="SSF54928">
    <property type="entry name" value="RNA-binding domain, RBD"/>
    <property type="match status" value="2"/>
</dbReference>
<dbReference type="Proteomes" id="UP001353858">
    <property type="component" value="Unassembled WGS sequence"/>
</dbReference>
<evidence type="ECO:0000256" key="2">
    <source>
        <dbReference type="ARBA" id="ARBA00022664"/>
    </source>
</evidence>
<feature type="domain" description="RRM" evidence="9">
    <location>
        <begin position="596"/>
        <end position="683"/>
    </location>
</feature>
<evidence type="ECO:0000256" key="4">
    <source>
        <dbReference type="ARBA" id="ARBA00022884"/>
    </source>
</evidence>
<proteinExistence type="predicted"/>
<dbReference type="PANTHER" id="PTHR17204:SF25">
    <property type="entry name" value="RRM DOMAIN-CONTAINING PROTEIN"/>
    <property type="match status" value="1"/>
</dbReference>
<dbReference type="Pfam" id="PF23240">
    <property type="entry name" value="HAT_PRP39_N"/>
    <property type="match status" value="1"/>
</dbReference>
<dbReference type="Pfam" id="PF00076">
    <property type="entry name" value="RRM_1"/>
    <property type="match status" value="2"/>
</dbReference>
<keyword evidence="6" id="KW-0539">Nucleus</keyword>
<dbReference type="InterPro" id="IPR003107">
    <property type="entry name" value="HAT"/>
</dbReference>
<keyword evidence="5" id="KW-0508">mRNA splicing</keyword>
<evidence type="ECO:0000256" key="3">
    <source>
        <dbReference type="ARBA" id="ARBA00022737"/>
    </source>
</evidence>
<dbReference type="GO" id="GO:0005634">
    <property type="term" value="C:nucleus"/>
    <property type="evidence" value="ECO:0007669"/>
    <property type="project" value="UniProtKB-SubCell"/>
</dbReference>
<feature type="region of interest" description="Disordered" evidence="8">
    <location>
        <begin position="796"/>
        <end position="822"/>
    </location>
</feature>
<feature type="compositionally biased region" description="Acidic residues" evidence="8">
    <location>
        <begin position="57"/>
        <end position="67"/>
    </location>
</feature>
<keyword evidence="4 7" id="KW-0694">RNA-binding</keyword>
<dbReference type="PANTHER" id="PTHR17204">
    <property type="entry name" value="PRE-MRNA PROCESSING PROTEIN PRP39-RELATED"/>
    <property type="match status" value="1"/>
</dbReference>
<evidence type="ECO:0000259" key="9">
    <source>
        <dbReference type="PROSITE" id="PS50102"/>
    </source>
</evidence>
<keyword evidence="11" id="KW-1185">Reference proteome</keyword>
<dbReference type="GO" id="GO:0008380">
    <property type="term" value="P:RNA splicing"/>
    <property type="evidence" value="ECO:0007669"/>
    <property type="project" value="UniProtKB-KW"/>
</dbReference>
<accession>A0AAN7PFW9</accession>
<dbReference type="GO" id="GO:0003723">
    <property type="term" value="F:RNA binding"/>
    <property type="evidence" value="ECO:0007669"/>
    <property type="project" value="UniProtKB-UniRule"/>
</dbReference>
<evidence type="ECO:0000256" key="8">
    <source>
        <dbReference type="SAM" id="MobiDB-lite"/>
    </source>
</evidence>
<evidence type="ECO:0000256" key="6">
    <source>
        <dbReference type="ARBA" id="ARBA00023242"/>
    </source>
</evidence>
<dbReference type="Gene3D" id="1.25.40.10">
    <property type="entry name" value="Tetratricopeptide repeat domain"/>
    <property type="match status" value="1"/>
</dbReference>
<comment type="caution">
    <text evidence="10">The sequence shown here is derived from an EMBL/GenBank/DDBJ whole genome shotgun (WGS) entry which is preliminary data.</text>
</comment>
<dbReference type="AlphaFoldDB" id="A0AAN7PFW9"/>
<dbReference type="SMART" id="SM00386">
    <property type="entry name" value="HAT"/>
    <property type="match status" value="7"/>
</dbReference>
<dbReference type="InterPro" id="IPR000504">
    <property type="entry name" value="RRM_dom"/>
</dbReference>
<protein>
    <recommendedName>
        <fullName evidence="9">RRM domain-containing protein</fullName>
    </recommendedName>
</protein>